<dbReference type="PROSITE" id="PS50102">
    <property type="entry name" value="RRM"/>
    <property type="match status" value="1"/>
</dbReference>
<dbReference type="GO" id="GO:0005737">
    <property type="term" value="C:cytoplasm"/>
    <property type="evidence" value="ECO:0007669"/>
    <property type="project" value="TreeGrafter"/>
</dbReference>
<evidence type="ECO:0000256" key="4">
    <source>
        <dbReference type="ARBA" id="ARBA00022884"/>
    </source>
</evidence>
<dbReference type="SUPFAM" id="SSF53474">
    <property type="entry name" value="alpha/beta-Hydrolases"/>
    <property type="match status" value="1"/>
</dbReference>
<dbReference type="Pfam" id="PF20434">
    <property type="entry name" value="BD-FAE"/>
    <property type="match status" value="1"/>
</dbReference>
<dbReference type="InterPro" id="IPR049492">
    <property type="entry name" value="BD-FAE-like_dom"/>
</dbReference>
<sequence>MSDVEQDQAPIQDAPVEDAPSGKVFVRPIGFETPQEAIESHFSQVGPVAEVQIMRGYAFVSFQNPEDAAKATESLAGTELDGQALQVEVAHGRKEETRNRNRVKITNVPEHTAWQDFKDFVREKGMEPSFVKVFRDYESGETIAALEFEDGEALAAAIENLNDVDYQGFTLRAEHDTSPYVPRRRGRGGFRGDFRGGRGGGFRGDFRGGRGGRGGFRDDFRGGRGRGGFRGGRGGFNRDDGFRDGGRGGGRGGYNRGDRGDGGFERDSYTRDRSPTPLIFIHGGAWRDPNNTYDDFQDLIEQLPDANVNMIGINYRLSPEVKHPAHLSDVIDALLFLKEKFNVVDVSLVGHSVGATLILQLLTYRHCIPTVRLLDIRIETVYFIDGIYDIADLIEEYGADYKSFVDAAFSSIQDYTTATALRGPLSEVPFDFEVKNLYLLHSLEDELLSERQSDLFARFLKSKGLHFFDLRGKWGKHEQVYRRNEIAEIIREYSLNQ</sequence>
<evidence type="ECO:0000313" key="9">
    <source>
        <dbReference type="EMBL" id="QWW22159.1"/>
    </source>
</evidence>
<dbReference type="InterPro" id="IPR035979">
    <property type="entry name" value="RBD_domain_sf"/>
</dbReference>
<dbReference type="Gene3D" id="3.30.70.330">
    <property type="match status" value="2"/>
</dbReference>
<dbReference type="InterPro" id="IPR050374">
    <property type="entry name" value="RRT5_SRSF_SR"/>
</dbReference>
<comment type="subcellular location">
    <subcellularLocation>
        <location evidence="1">Nucleus</location>
    </subcellularLocation>
</comment>
<dbReference type="EMBL" id="CP076749">
    <property type="protein sequence ID" value="QWW22159.1"/>
    <property type="molecule type" value="Genomic_DNA"/>
</dbReference>
<feature type="domain" description="RRM" evidence="8">
    <location>
        <begin position="22"/>
        <end position="92"/>
    </location>
</feature>
<proteinExistence type="predicted"/>
<dbReference type="PANTHER" id="PTHR23003:SF62">
    <property type="entry name" value="SERINE_ARGININE (SR)-TYPE SHUTTLING MRNA BINDING PROTEIN NPL3"/>
    <property type="match status" value="1"/>
</dbReference>
<feature type="compositionally biased region" description="Gly residues" evidence="7">
    <location>
        <begin position="225"/>
        <end position="235"/>
    </location>
</feature>
<dbReference type="PANTHER" id="PTHR23003">
    <property type="entry name" value="RNA RECOGNITION MOTIF RRM DOMAIN CONTAINING PROTEIN"/>
    <property type="match status" value="1"/>
</dbReference>
<dbReference type="InterPro" id="IPR029058">
    <property type="entry name" value="AB_hydrolase_fold"/>
</dbReference>
<feature type="region of interest" description="Disordered" evidence="7">
    <location>
        <begin position="1"/>
        <end position="22"/>
    </location>
</feature>
<feature type="compositionally biased region" description="Basic and acidic residues" evidence="7">
    <location>
        <begin position="256"/>
        <end position="268"/>
    </location>
</feature>
<keyword evidence="2" id="KW-0507">mRNA processing</keyword>
<evidence type="ECO:0000256" key="3">
    <source>
        <dbReference type="ARBA" id="ARBA00022737"/>
    </source>
</evidence>
<dbReference type="InterPro" id="IPR012677">
    <property type="entry name" value="Nucleotide-bd_a/b_plait_sf"/>
</dbReference>
<dbReference type="AlphaFoldDB" id="A0A8F2VYB5"/>
<evidence type="ECO:0000256" key="1">
    <source>
        <dbReference type="ARBA" id="ARBA00004123"/>
    </source>
</evidence>
<dbReference type="SUPFAM" id="SSF54928">
    <property type="entry name" value="RNA-binding domain, RBD"/>
    <property type="match status" value="2"/>
</dbReference>
<keyword evidence="5" id="KW-0539">Nucleus</keyword>
<reference evidence="9" key="1">
    <citation type="submission" date="2021-06" db="EMBL/GenBank/DDBJ databases">
        <title>Candida auris outbreak in lebanese hospital.</title>
        <authorList>
            <person name="Finianos M."/>
        </authorList>
    </citation>
    <scope>NUCLEOTIDE SEQUENCE</scope>
    <source>
        <strain evidence="9">CA7LBN</strain>
    </source>
</reference>
<evidence type="ECO:0000259" key="8">
    <source>
        <dbReference type="PROSITE" id="PS50102"/>
    </source>
</evidence>
<protein>
    <recommendedName>
        <fullName evidence="8">RRM domain-containing protein</fullName>
    </recommendedName>
</protein>
<evidence type="ECO:0000256" key="5">
    <source>
        <dbReference type="ARBA" id="ARBA00023242"/>
    </source>
</evidence>
<dbReference type="GO" id="GO:0005634">
    <property type="term" value="C:nucleus"/>
    <property type="evidence" value="ECO:0007669"/>
    <property type="project" value="UniProtKB-SubCell"/>
</dbReference>
<evidence type="ECO:0000256" key="2">
    <source>
        <dbReference type="ARBA" id="ARBA00022664"/>
    </source>
</evidence>
<dbReference type="GO" id="GO:0003729">
    <property type="term" value="F:mRNA binding"/>
    <property type="evidence" value="ECO:0007669"/>
    <property type="project" value="TreeGrafter"/>
</dbReference>
<dbReference type="CDD" id="cd00590">
    <property type="entry name" value="RRM_SF"/>
    <property type="match status" value="1"/>
</dbReference>
<name>A0A8F2VYB5_CANAR</name>
<dbReference type="SMART" id="SM00360">
    <property type="entry name" value="RRM"/>
    <property type="match status" value="2"/>
</dbReference>
<evidence type="ECO:0000256" key="7">
    <source>
        <dbReference type="SAM" id="MobiDB-lite"/>
    </source>
</evidence>
<dbReference type="Pfam" id="PF00076">
    <property type="entry name" value="RRM_1"/>
    <property type="match status" value="2"/>
</dbReference>
<keyword evidence="3" id="KW-0677">Repeat</keyword>
<organism evidence="9">
    <name type="scientific">Candidozyma auris</name>
    <name type="common">Yeast</name>
    <name type="synonym">Candida auris</name>
    <dbReference type="NCBI Taxonomy" id="498019"/>
    <lineage>
        <taxon>Eukaryota</taxon>
        <taxon>Fungi</taxon>
        <taxon>Dikarya</taxon>
        <taxon>Ascomycota</taxon>
        <taxon>Saccharomycotina</taxon>
        <taxon>Pichiomycetes</taxon>
        <taxon>Metschnikowiaceae</taxon>
        <taxon>Candidozyma</taxon>
    </lineage>
</organism>
<keyword evidence="4 6" id="KW-0694">RNA-binding</keyword>
<feature type="region of interest" description="Disordered" evidence="7">
    <location>
        <begin position="213"/>
        <end position="268"/>
    </location>
</feature>
<accession>A0A8F2VYB5</accession>
<evidence type="ECO:0000256" key="6">
    <source>
        <dbReference type="PROSITE-ProRule" id="PRU00176"/>
    </source>
</evidence>
<dbReference type="Gene3D" id="3.40.50.1820">
    <property type="entry name" value="alpha/beta hydrolase"/>
    <property type="match status" value="1"/>
</dbReference>
<gene>
    <name evidence="9" type="ORF">CA7LBN_000905</name>
</gene>
<dbReference type="GO" id="GO:0006397">
    <property type="term" value="P:mRNA processing"/>
    <property type="evidence" value="ECO:0007669"/>
    <property type="project" value="UniProtKB-KW"/>
</dbReference>
<feature type="compositionally biased region" description="Basic and acidic residues" evidence="7">
    <location>
        <begin position="236"/>
        <end position="246"/>
    </location>
</feature>
<dbReference type="Proteomes" id="UP000825438">
    <property type="component" value="Chromosome I"/>
</dbReference>
<dbReference type="InterPro" id="IPR000504">
    <property type="entry name" value="RRM_dom"/>
</dbReference>